<dbReference type="InterPro" id="IPR052806">
    <property type="entry name" value="Fasciclin-like_AGP"/>
</dbReference>
<dbReference type="PANTHER" id="PTHR33985:SF19">
    <property type="entry name" value="FASCICLIN-LIKE ARABINOGALACTAN PROTEIN 21"/>
    <property type="match status" value="1"/>
</dbReference>
<reference evidence="4 5" key="1">
    <citation type="submission" date="2019-05" db="EMBL/GenBank/DDBJ databases">
        <title>Mikania micrantha, genome provides insights into the molecular mechanism of rapid growth.</title>
        <authorList>
            <person name="Liu B."/>
        </authorList>
    </citation>
    <scope>NUCLEOTIDE SEQUENCE [LARGE SCALE GENOMIC DNA]</scope>
    <source>
        <strain evidence="4">NLD-2019</strain>
        <tissue evidence="4">Leaf</tissue>
    </source>
</reference>
<feature type="domain" description="FAS1" evidence="3">
    <location>
        <begin position="255"/>
        <end position="352"/>
    </location>
</feature>
<name>A0A5N6MRY6_9ASTR</name>
<dbReference type="OrthoDB" id="1525874at2759"/>
<evidence type="ECO:0000313" key="4">
    <source>
        <dbReference type="EMBL" id="KAD3642064.1"/>
    </source>
</evidence>
<dbReference type="EMBL" id="SZYD01000015">
    <property type="protein sequence ID" value="KAD3642064.1"/>
    <property type="molecule type" value="Genomic_DNA"/>
</dbReference>
<keyword evidence="5" id="KW-1185">Reference proteome</keyword>
<feature type="domain" description="FAS1" evidence="3">
    <location>
        <begin position="84"/>
        <end position="181"/>
    </location>
</feature>
<dbReference type="Proteomes" id="UP000326396">
    <property type="component" value="Linkage Group LG5"/>
</dbReference>
<evidence type="ECO:0000256" key="1">
    <source>
        <dbReference type="ARBA" id="ARBA00007843"/>
    </source>
</evidence>
<dbReference type="InterPro" id="IPR000782">
    <property type="entry name" value="FAS1_domain"/>
</dbReference>
<dbReference type="InterPro" id="IPR036378">
    <property type="entry name" value="FAS1_dom_sf"/>
</dbReference>
<dbReference type="SUPFAM" id="SSF82153">
    <property type="entry name" value="FAS1 domain"/>
    <property type="match status" value="2"/>
</dbReference>
<evidence type="ECO:0000256" key="2">
    <source>
        <dbReference type="SAM" id="Phobius"/>
    </source>
</evidence>
<gene>
    <name evidence="4" type="ORF">E3N88_31288</name>
</gene>
<dbReference type="Gene3D" id="2.30.180.10">
    <property type="entry name" value="FAS1 domain"/>
    <property type="match status" value="1"/>
</dbReference>
<keyword evidence="2" id="KW-0812">Transmembrane</keyword>
<comment type="caution">
    <text evidence="4">The sequence shown here is derived from an EMBL/GenBank/DDBJ whole genome shotgun (WGS) entry which is preliminary data.</text>
</comment>
<feature type="transmembrane region" description="Helical" evidence="2">
    <location>
        <begin position="7"/>
        <end position="27"/>
    </location>
</feature>
<evidence type="ECO:0000313" key="5">
    <source>
        <dbReference type="Proteomes" id="UP000326396"/>
    </source>
</evidence>
<proteinExistence type="inferred from homology"/>
<dbReference type="SMART" id="SM00554">
    <property type="entry name" value="FAS1"/>
    <property type="match status" value="2"/>
</dbReference>
<keyword evidence="2" id="KW-1133">Transmembrane helix</keyword>
<dbReference type="PANTHER" id="PTHR33985">
    <property type="entry name" value="OS02G0491300 PROTEIN-RELATED"/>
    <property type="match status" value="1"/>
</dbReference>
<keyword evidence="2" id="KW-0472">Membrane</keyword>
<organism evidence="4 5">
    <name type="scientific">Mikania micrantha</name>
    <name type="common">bitter vine</name>
    <dbReference type="NCBI Taxonomy" id="192012"/>
    <lineage>
        <taxon>Eukaryota</taxon>
        <taxon>Viridiplantae</taxon>
        <taxon>Streptophyta</taxon>
        <taxon>Embryophyta</taxon>
        <taxon>Tracheophyta</taxon>
        <taxon>Spermatophyta</taxon>
        <taxon>Magnoliopsida</taxon>
        <taxon>eudicotyledons</taxon>
        <taxon>Gunneridae</taxon>
        <taxon>Pentapetalae</taxon>
        <taxon>asterids</taxon>
        <taxon>campanulids</taxon>
        <taxon>Asterales</taxon>
        <taxon>Asteraceae</taxon>
        <taxon>Asteroideae</taxon>
        <taxon>Heliantheae alliance</taxon>
        <taxon>Eupatorieae</taxon>
        <taxon>Mikania</taxon>
    </lineage>
</organism>
<dbReference type="AlphaFoldDB" id="A0A5N6MRY6"/>
<comment type="similarity">
    <text evidence="1">Belongs to the fasciclin-like AGP family.</text>
</comment>
<protein>
    <recommendedName>
        <fullName evidence="3">FAS1 domain-containing protein</fullName>
    </recommendedName>
</protein>
<evidence type="ECO:0000259" key="3">
    <source>
        <dbReference type="SMART" id="SM00554"/>
    </source>
</evidence>
<accession>A0A5N6MRY6</accession>
<sequence>MGRKTEFFIVFTIILAVITTVFLPVIITTTSVGYHRHHLPTHPEDPPLDFPTNASRFLQSNGFNFIANLIHVSPELFLSTPESTIFAIPDSVMSNISIPPYMTIGLITYHISPNKLTIQDLFQKPLNTCLTTMFQQQKISITKKDEKNQLLEINNVLVTKPDLFIHGSVAIHGVNGPFASFKFHPEINELPVCSMNQSRLSNSTVDANLDFMKIKAEWKMVVKFLSSSGFTPFAFWLYNLLDEIVKDHPHLHSMTIFAPPIIEVMEIPAPAKHKFLRSHMVPKKHSFKHLASMPRGASILTLCPGKEIDITGTVGNLSDGLFSVNGVEITSPDLLSSRSFVVHGIARAFAIDGVVKV</sequence>